<dbReference type="KEGG" id="dcb:C3Y92_14270"/>
<dbReference type="OrthoDB" id="5456951at2"/>
<dbReference type="EMBL" id="CP026538">
    <property type="protein sequence ID" value="QAZ68325.1"/>
    <property type="molecule type" value="Genomic_DNA"/>
</dbReference>
<protein>
    <submittedName>
        <fullName evidence="2">Uncharacterized protein</fullName>
    </submittedName>
</protein>
<accession>A0A4P6HMP6</accession>
<name>A0A4P6HMP6_9BACT</name>
<dbReference type="RefSeq" id="WP_129353712.1">
    <property type="nucleotide sequence ID" value="NZ_CP026538.1"/>
</dbReference>
<proteinExistence type="predicted"/>
<evidence type="ECO:0000256" key="1">
    <source>
        <dbReference type="SAM" id="SignalP"/>
    </source>
</evidence>
<feature type="signal peptide" evidence="1">
    <location>
        <begin position="1"/>
        <end position="25"/>
    </location>
</feature>
<evidence type="ECO:0000313" key="2">
    <source>
        <dbReference type="EMBL" id="QAZ68325.1"/>
    </source>
</evidence>
<organism evidence="2 3">
    <name type="scientific">Solidesulfovibrio carbinolicus</name>
    <dbReference type="NCBI Taxonomy" id="296842"/>
    <lineage>
        <taxon>Bacteria</taxon>
        <taxon>Pseudomonadati</taxon>
        <taxon>Thermodesulfobacteriota</taxon>
        <taxon>Desulfovibrionia</taxon>
        <taxon>Desulfovibrionales</taxon>
        <taxon>Desulfovibrionaceae</taxon>
        <taxon>Solidesulfovibrio</taxon>
    </lineage>
</organism>
<dbReference type="AlphaFoldDB" id="A0A4P6HMP6"/>
<feature type="chain" id="PRO_5020669374" evidence="1">
    <location>
        <begin position="26"/>
        <end position="151"/>
    </location>
</feature>
<evidence type="ECO:0000313" key="3">
    <source>
        <dbReference type="Proteomes" id="UP000293296"/>
    </source>
</evidence>
<keyword evidence="1" id="KW-0732">Signal</keyword>
<gene>
    <name evidence="2" type="ORF">C3Y92_14270</name>
</gene>
<dbReference type="Proteomes" id="UP000293296">
    <property type="component" value="Chromosome"/>
</dbReference>
<sequence length="151" mass="16724">MHQRHAALSALCLLLVLTAATEAMGAAKHFRATAEHFNEYATKAADLYFKTESAPEKNILSHLTAMCAIYAEKANGLARMADVAEHMTAKRDAVYVAERLREMRASVLASLPQDTKLLAELVENQENQGLRQLGALVVTELRVFERNTQNL</sequence>
<keyword evidence="3" id="KW-1185">Reference proteome</keyword>
<reference evidence="2 3" key="1">
    <citation type="submission" date="2018-02" db="EMBL/GenBank/DDBJ databases">
        <title>Genome sequence of Desulfovibrio carbinolicus DSM 3852.</title>
        <authorList>
            <person name="Wilbanks E."/>
            <person name="Skennerton C.T."/>
            <person name="Orphan V.J."/>
        </authorList>
    </citation>
    <scope>NUCLEOTIDE SEQUENCE [LARGE SCALE GENOMIC DNA]</scope>
    <source>
        <strain evidence="2 3">DSM 3852</strain>
    </source>
</reference>